<keyword evidence="1" id="KW-0472">Membrane</keyword>
<proteinExistence type="predicted"/>
<feature type="transmembrane region" description="Helical" evidence="1">
    <location>
        <begin position="6"/>
        <end position="24"/>
    </location>
</feature>
<dbReference type="OrthoDB" id="2141050at2759"/>
<gene>
    <name evidence="2" type="ORF">RHTO0S_01e15038g</name>
</gene>
<sequence>MPVFSWVAGFGAVGFITRMYALGIQKRPLFDNLGGHALSTLAWGGFGYWAYYANERNVAQIEQRKQQMARIRAREELPSGDKAEAGHH</sequence>
<keyword evidence="1" id="KW-0812">Transmembrane</keyword>
<protein>
    <submittedName>
        <fullName evidence="2">RHTO0S01e15038g1_1</fullName>
    </submittedName>
</protein>
<dbReference type="EMBL" id="LK052936">
    <property type="protein sequence ID" value="CDR36135.1"/>
    <property type="molecule type" value="Genomic_DNA"/>
</dbReference>
<accession>A0A061AEY7</accession>
<evidence type="ECO:0000256" key="1">
    <source>
        <dbReference type="SAM" id="Phobius"/>
    </source>
</evidence>
<dbReference type="AlphaFoldDB" id="A0A061AEY7"/>
<name>A0A061AEY7_RHOTO</name>
<evidence type="ECO:0000313" key="2">
    <source>
        <dbReference type="EMBL" id="CDR36135.1"/>
    </source>
</evidence>
<organism evidence="2">
    <name type="scientific">Rhodotorula toruloides</name>
    <name type="common">Yeast</name>
    <name type="synonym">Rhodosporidium toruloides</name>
    <dbReference type="NCBI Taxonomy" id="5286"/>
    <lineage>
        <taxon>Eukaryota</taxon>
        <taxon>Fungi</taxon>
        <taxon>Dikarya</taxon>
        <taxon>Basidiomycota</taxon>
        <taxon>Pucciniomycotina</taxon>
        <taxon>Microbotryomycetes</taxon>
        <taxon>Sporidiobolales</taxon>
        <taxon>Sporidiobolaceae</taxon>
        <taxon>Rhodotorula</taxon>
    </lineage>
</organism>
<dbReference type="PANTHER" id="PTHR39218">
    <property type="entry name" value="OXIDOREDUCTASE 14 KDA SUBUNIT, PUTATIVE (AFU_ORTHOLOGUE AFUA_1G12110)-RELATED"/>
    <property type="match status" value="1"/>
</dbReference>
<reference evidence="2" key="1">
    <citation type="journal article" date="2014" name="Genome Announc.">
        <title>Draft genome sequence of Rhodosporidium toruloides CECT1137, an oleaginous yeast of biotechnological interest.</title>
        <authorList>
            <person name="Morin N."/>
            <person name="Calcas X."/>
            <person name="Devillers H."/>
            <person name="Durrens P."/>
            <person name="Sherman D.J."/>
            <person name="Nicaud J.-M."/>
            <person name="Neuveglise C."/>
        </authorList>
    </citation>
    <scope>NUCLEOTIDE SEQUENCE</scope>
    <source>
        <strain evidence="2">CECT1137</strain>
    </source>
</reference>
<keyword evidence="1" id="KW-1133">Transmembrane helix</keyword>
<dbReference type="PANTHER" id="PTHR39218:SF1">
    <property type="entry name" value="OXIDOREDUCTASE 14 KDA SUBUNIT, PUTATIVE (AFU_ORTHOLOGUE AFUA_1G12110)-RELATED"/>
    <property type="match status" value="1"/>
</dbReference>